<dbReference type="Pfam" id="PF00106">
    <property type="entry name" value="adh_short"/>
    <property type="match status" value="1"/>
</dbReference>
<keyword evidence="2" id="KW-0472">Membrane</keyword>
<dbReference type="InterPro" id="IPR036291">
    <property type="entry name" value="NAD(P)-bd_dom_sf"/>
</dbReference>
<organism evidence="3 4">
    <name type="scientific">Capsaspora owczarzaki (strain ATCC 30864)</name>
    <dbReference type="NCBI Taxonomy" id="595528"/>
    <lineage>
        <taxon>Eukaryota</taxon>
        <taxon>Filasterea</taxon>
        <taxon>Capsaspora</taxon>
    </lineage>
</organism>
<gene>
    <name evidence="3" type="ORF">CAOG_005250</name>
</gene>
<comment type="similarity">
    <text evidence="1">Belongs to the short-chain dehydrogenases/reductases (SDR) family.</text>
</comment>
<dbReference type="Gene3D" id="3.40.50.720">
    <property type="entry name" value="NAD(P)-binding Rossmann-like Domain"/>
    <property type="match status" value="1"/>
</dbReference>
<keyword evidence="2" id="KW-0812">Transmembrane</keyword>
<proteinExistence type="inferred from homology"/>
<keyword evidence="4" id="KW-1185">Reference proteome</keyword>
<dbReference type="GO" id="GO:0008202">
    <property type="term" value="P:steroid metabolic process"/>
    <property type="evidence" value="ECO:0007669"/>
    <property type="project" value="TreeGrafter"/>
</dbReference>
<dbReference type="PRINTS" id="PR00081">
    <property type="entry name" value="GDHRDH"/>
</dbReference>
<dbReference type="InParanoid" id="A0A0D2VTN6"/>
<dbReference type="InterPro" id="IPR002347">
    <property type="entry name" value="SDR_fam"/>
</dbReference>
<evidence type="ECO:0000313" key="4">
    <source>
        <dbReference type="Proteomes" id="UP000008743"/>
    </source>
</evidence>
<sequence>MLHDTFESLVAGALVVAGLAVLHSLVMLYLRSRRVDIAGKVVFVTGCDHGFGNLVARRLDELEVTVLAGCLTEQGASALREQSSSRLKTYILDVTDEASVAKVAQQLKSQNVKLWGLINNAGIMDGGPIETTSLAAYKRVSDVNVFGMISVTKALLPFIRASKGRIVNVCSVAGRVSAMQLSAYCVSKYAAEAFSDVLRQEMAVFGVKVSIIEPGFFRTPLIDQARVNAALERNWESANDEVKEAYGSEFVLAMRGVSQRIFGAFASNNPSKVADGMVHAISAEYPRSRYIIGWDANLLWIPSTFLPSVVVDTFFNIIVKLSPLPLPRAVLLEKNAARKAKRI</sequence>
<dbReference type="AlphaFoldDB" id="A0A0D2VTN6"/>
<dbReference type="PROSITE" id="PS00061">
    <property type="entry name" value="ADH_SHORT"/>
    <property type="match status" value="1"/>
</dbReference>
<reference evidence="4" key="1">
    <citation type="submission" date="2011-02" db="EMBL/GenBank/DDBJ databases">
        <title>The Genome Sequence of Capsaspora owczarzaki ATCC 30864.</title>
        <authorList>
            <person name="Russ C."/>
            <person name="Cuomo C."/>
            <person name="Burger G."/>
            <person name="Gray M.W."/>
            <person name="Holland P.W.H."/>
            <person name="King N."/>
            <person name="Lang F.B.F."/>
            <person name="Roger A.J."/>
            <person name="Ruiz-Trillo I."/>
            <person name="Young S.K."/>
            <person name="Zeng Q."/>
            <person name="Gargeya S."/>
            <person name="Alvarado L."/>
            <person name="Berlin A."/>
            <person name="Chapman S.B."/>
            <person name="Chen Z."/>
            <person name="Freedman E."/>
            <person name="Gellesch M."/>
            <person name="Goldberg J."/>
            <person name="Griggs A."/>
            <person name="Gujja S."/>
            <person name="Heilman E."/>
            <person name="Heiman D."/>
            <person name="Howarth C."/>
            <person name="Mehta T."/>
            <person name="Neiman D."/>
            <person name="Pearson M."/>
            <person name="Roberts A."/>
            <person name="Saif S."/>
            <person name="Shea T."/>
            <person name="Shenoy N."/>
            <person name="Sisk P."/>
            <person name="Stolte C."/>
            <person name="Sykes S."/>
            <person name="White J."/>
            <person name="Yandava C."/>
            <person name="Haas B."/>
            <person name="Nusbaum C."/>
            <person name="Birren B."/>
        </authorList>
    </citation>
    <scope>NUCLEOTIDE SEQUENCE</scope>
    <source>
        <strain evidence="4">ATCC 30864</strain>
    </source>
</reference>
<dbReference type="OMA" id="ITKMESY"/>
<accession>A0A0D2VTN6</accession>
<dbReference type="InterPro" id="IPR020904">
    <property type="entry name" value="Sc_DH/Rdtase_CS"/>
</dbReference>
<dbReference type="PANTHER" id="PTHR43313:SF1">
    <property type="entry name" value="3BETA-HYDROXYSTEROID DEHYDROGENASE DHS-16"/>
    <property type="match status" value="1"/>
</dbReference>
<dbReference type="EMBL" id="KE346367">
    <property type="protein sequence ID" value="KJE94632.1"/>
    <property type="molecule type" value="Genomic_DNA"/>
</dbReference>
<dbReference type="RefSeq" id="XP_004346935.1">
    <property type="nucleotide sequence ID" value="XM_004346885.2"/>
</dbReference>
<dbReference type="FunCoup" id="A0A0D2VTN6">
    <property type="interactions" value="69"/>
</dbReference>
<evidence type="ECO:0000256" key="2">
    <source>
        <dbReference type="SAM" id="Phobius"/>
    </source>
</evidence>
<dbReference type="PhylomeDB" id="A0A0D2VTN6"/>
<dbReference type="SUPFAM" id="SSF51735">
    <property type="entry name" value="NAD(P)-binding Rossmann-fold domains"/>
    <property type="match status" value="1"/>
</dbReference>
<dbReference type="eggNOG" id="KOG1610">
    <property type="taxonomic scope" value="Eukaryota"/>
</dbReference>
<protein>
    <submittedName>
        <fullName evidence="3">Short chain dehydrogenase</fullName>
    </submittedName>
</protein>
<dbReference type="STRING" id="595528.A0A0D2VTN6"/>
<dbReference type="PANTHER" id="PTHR43313">
    <property type="entry name" value="SHORT-CHAIN DEHYDROGENASE/REDUCTASE FAMILY 9C"/>
    <property type="match status" value="1"/>
</dbReference>
<dbReference type="GO" id="GO:0016491">
    <property type="term" value="F:oxidoreductase activity"/>
    <property type="evidence" value="ECO:0007669"/>
    <property type="project" value="TreeGrafter"/>
</dbReference>
<feature type="transmembrane region" description="Helical" evidence="2">
    <location>
        <begin position="6"/>
        <end position="30"/>
    </location>
</feature>
<dbReference type="Proteomes" id="UP000008743">
    <property type="component" value="Unassembled WGS sequence"/>
</dbReference>
<evidence type="ECO:0000313" key="3">
    <source>
        <dbReference type="EMBL" id="KJE94632.1"/>
    </source>
</evidence>
<name>A0A0D2VTN6_CAPO3</name>
<dbReference type="PRINTS" id="PR00080">
    <property type="entry name" value="SDRFAMILY"/>
</dbReference>
<evidence type="ECO:0000256" key="1">
    <source>
        <dbReference type="RuleBase" id="RU000363"/>
    </source>
</evidence>
<keyword evidence="2" id="KW-1133">Transmembrane helix</keyword>
<dbReference type="OrthoDB" id="5296at2759"/>